<dbReference type="GO" id="GO:0045087">
    <property type="term" value="P:innate immune response"/>
    <property type="evidence" value="ECO:0007669"/>
    <property type="project" value="TreeGrafter"/>
</dbReference>
<evidence type="ECO:0000256" key="4">
    <source>
        <dbReference type="SAM" id="SignalP"/>
    </source>
</evidence>
<reference evidence="5" key="1">
    <citation type="submission" date="2018-01" db="EMBL/GenBank/DDBJ databases">
        <title>An insight into the sialome of Amazonian anophelines.</title>
        <authorList>
            <person name="Ribeiro J.M."/>
            <person name="Scarpassa V."/>
            <person name="Calvo E."/>
        </authorList>
    </citation>
    <scope>NUCLEOTIDE SEQUENCE</scope>
</reference>
<dbReference type="FunFam" id="1.25.40.20:FF:000041">
    <property type="entry name" value="ankyrin repeat and KH domain-containing protein 1 isoform X1"/>
    <property type="match status" value="1"/>
</dbReference>
<sequence>MQPKRASCWWRQNGRRWKGWCAALAVGESPCFARCCPSGSCWSASGVAVGALNNAASNGGNTAATYPYDGVAGGPAAMTTGQTTIGTVATVGGGASSGGFPGGAGLIPAQGGMALPERTIDVDSETDSNHDTALTLACAGGHEELVELLINRGANIEHKDKKGFTPLILAATAGHEKVVDTLLRNGAELEAQSERTKDTPLSLACSGGRYEVVELLLSMNANREPRSVSYCRPLCLAASGGYVNIIKLFCCNTERRLTLVLAANWAFHR</sequence>
<dbReference type="Gene3D" id="1.25.40.20">
    <property type="entry name" value="Ankyrin repeat-containing domain"/>
    <property type="match status" value="1"/>
</dbReference>
<dbReference type="SMART" id="SM00248">
    <property type="entry name" value="ANK"/>
    <property type="match status" value="4"/>
</dbReference>
<dbReference type="PROSITE" id="PS50297">
    <property type="entry name" value="ANK_REP_REGION"/>
    <property type="match status" value="3"/>
</dbReference>
<organism evidence="5">
    <name type="scientific">Anopheles darlingi</name>
    <name type="common">Mosquito</name>
    <dbReference type="NCBI Taxonomy" id="43151"/>
    <lineage>
        <taxon>Eukaryota</taxon>
        <taxon>Metazoa</taxon>
        <taxon>Ecdysozoa</taxon>
        <taxon>Arthropoda</taxon>
        <taxon>Hexapoda</taxon>
        <taxon>Insecta</taxon>
        <taxon>Pterygota</taxon>
        <taxon>Neoptera</taxon>
        <taxon>Endopterygota</taxon>
        <taxon>Diptera</taxon>
        <taxon>Nematocera</taxon>
        <taxon>Culicoidea</taxon>
        <taxon>Culicidae</taxon>
        <taxon>Anophelinae</taxon>
        <taxon>Anopheles</taxon>
    </lineage>
</organism>
<evidence type="ECO:0000256" key="2">
    <source>
        <dbReference type="ARBA" id="ARBA00023043"/>
    </source>
</evidence>
<dbReference type="InterPro" id="IPR036770">
    <property type="entry name" value="Ankyrin_rpt-contain_sf"/>
</dbReference>
<dbReference type="PANTHER" id="PTHR23206:SF8">
    <property type="entry name" value="ANKYRIN REPEAT AND KH DOMAIN-CONTAINING 1"/>
    <property type="match status" value="1"/>
</dbReference>
<keyword evidence="4" id="KW-0732">Signal</keyword>
<protein>
    <submittedName>
        <fullName evidence="5">Putative rtk signaling protein mask/unc-44</fullName>
    </submittedName>
</protein>
<dbReference type="GO" id="GO:0005737">
    <property type="term" value="C:cytoplasm"/>
    <property type="evidence" value="ECO:0007669"/>
    <property type="project" value="TreeGrafter"/>
</dbReference>
<feature type="repeat" description="ANK" evidence="3">
    <location>
        <begin position="162"/>
        <end position="194"/>
    </location>
</feature>
<dbReference type="EMBL" id="GGFL01015631">
    <property type="protein sequence ID" value="MBW79809.1"/>
    <property type="molecule type" value="Transcribed_RNA"/>
</dbReference>
<proteinExistence type="predicted"/>
<evidence type="ECO:0000256" key="3">
    <source>
        <dbReference type="PROSITE-ProRule" id="PRU00023"/>
    </source>
</evidence>
<dbReference type="PROSITE" id="PS50088">
    <property type="entry name" value="ANK_REPEAT"/>
    <property type="match status" value="3"/>
</dbReference>
<dbReference type="SUPFAM" id="SSF48403">
    <property type="entry name" value="Ankyrin repeat"/>
    <property type="match status" value="1"/>
</dbReference>
<feature type="repeat" description="ANK" evidence="3">
    <location>
        <begin position="129"/>
        <end position="161"/>
    </location>
</feature>
<dbReference type="AlphaFoldDB" id="A0A2M4DQL5"/>
<dbReference type="VEuPathDB" id="VectorBase:ADAC009824"/>
<evidence type="ECO:0000256" key="1">
    <source>
        <dbReference type="ARBA" id="ARBA00022737"/>
    </source>
</evidence>
<keyword evidence="1" id="KW-0677">Repeat</keyword>
<dbReference type="PANTHER" id="PTHR23206">
    <property type="entry name" value="MASK PROTEIN"/>
    <property type="match status" value="1"/>
</dbReference>
<keyword evidence="2 3" id="KW-0040">ANK repeat</keyword>
<accession>A0A2M4DQL5</accession>
<feature type="chain" id="PRO_5014708116" evidence="4">
    <location>
        <begin position="34"/>
        <end position="269"/>
    </location>
</feature>
<dbReference type="InterPro" id="IPR002110">
    <property type="entry name" value="Ankyrin_rpt"/>
</dbReference>
<feature type="signal peptide" evidence="4">
    <location>
        <begin position="1"/>
        <end position="33"/>
    </location>
</feature>
<name>A0A2M4DQL5_ANODA</name>
<evidence type="ECO:0000313" key="5">
    <source>
        <dbReference type="EMBL" id="MBW79809.1"/>
    </source>
</evidence>
<dbReference type="InterPro" id="IPR051631">
    <property type="entry name" value="Ankyrin-KH/SAM_domain"/>
</dbReference>
<dbReference type="Pfam" id="PF12796">
    <property type="entry name" value="Ank_2"/>
    <property type="match status" value="2"/>
</dbReference>
<dbReference type="VEuPathDB" id="VectorBase:ADAR2_005433"/>
<feature type="repeat" description="ANK" evidence="3">
    <location>
        <begin position="196"/>
        <end position="228"/>
    </location>
</feature>